<reference evidence="5" key="1">
    <citation type="journal article" date="2019" name="Nat. Commun.">
        <title>The genome of broomcorn millet.</title>
        <authorList>
            <person name="Zou C."/>
            <person name="Miki D."/>
            <person name="Li D."/>
            <person name="Tang Q."/>
            <person name="Xiao L."/>
            <person name="Rajput S."/>
            <person name="Deng P."/>
            <person name="Jia W."/>
            <person name="Huang R."/>
            <person name="Zhang M."/>
            <person name="Sun Y."/>
            <person name="Hu J."/>
            <person name="Fu X."/>
            <person name="Schnable P.S."/>
            <person name="Li F."/>
            <person name="Zhang H."/>
            <person name="Feng B."/>
            <person name="Zhu X."/>
            <person name="Liu R."/>
            <person name="Schnable J.C."/>
            <person name="Zhu J.-K."/>
            <person name="Zhang H."/>
        </authorList>
    </citation>
    <scope>NUCLEOTIDE SEQUENCE [LARGE SCALE GENOMIC DNA]</scope>
</reference>
<name>A0A3L6RGJ4_PANMI</name>
<evidence type="ECO:0000313" key="4">
    <source>
        <dbReference type="EMBL" id="RLN03141.1"/>
    </source>
</evidence>
<dbReference type="PANTHER" id="PTHR32141">
    <property type="match status" value="1"/>
</dbReference>
<evidence type="ECO:0000313" key="5">
    <source>
        <dbReference type="Proteomes" id="UP000275267"/>
    </source>
</evidence>
<feature type="domain" description="F-box/LRR-repeat protein 15/At3g58940/PEG3-like LRR" evidence="3">
    <location>
        <begin position="182"/>
        <end position="344"/>
    </location>
</feature>
<dbReference type="InterPro" id="IPR036047">
    <property type="entry name" value="F-box-like_dom_sf"/>
</dbReference>
<feature type="domain" description="F-box" evidence="2">
    <location>
        <begin position="97"/>
        <end position="136"/>
    </location>
</feature>
<dbReference type="OrthoDB" id="584579at2759"/>
<protein>
    <recommendedName>
        <fullName evidence="6">F-box domain-containing protein</fullName>
    </recommendedName>
</protein>
<dbReference type="InterPro" id="IPR053781">
    <property type="entry name" value="F-box_AtFBL13-like"/>
</dbReference>
<dbReference type="CDD" id="cd22160">
    <property type="entry name" value="F-box_AtFBL13-like"/>
    <property type="match status" value="1"/>
</dbReference>
<dbReference type="SUPFAM" id="SSF52047">
    <property type="entry name" value="RNI-like"/>
    <property type="match status" value="1"/>
</dbReference>
<dbReference type="STRING" id="4540.A0A3L6RGJ4"/>
<sequence>MAHPSGFHRLGQAWAPPRRRRGRALGFCPQIESPRNCFHPAPSTPFQSRNVTWRPGHWCGDEIQEAEAGGGSSRPPAASATRRGGIEEDDAGRLDLISRLPDDVLGGVITLLPAKDGARTQILSRRWRPLWRSAPLNLEATIYPATPGLKENPAAAILGAHRGPARRLSLTWRGRSDEALALDNLLRSPSLNNLQELELRYGTVFFVLPCKAPPPPSMFRFSPTLRVLDVFARCCNLDFLHLEQLTLRFVIIAESTLHGMLSRCPVLQSLMLHYNVGYRRLRISSSTLRSLGITATGSKDPMGTLEEVIIDSAPLLERLIPNRHSCCLQIRIIQAPKLKILKRVHYSHDSIPGRELAATIMVFKVAGGT</sequence>
<evidence type="ECO:0008006" key="6">
    <source>
        <dbReference type="Google" id="ProtNLM"/>
    </source>
</evidence>
<dbReference type="Pfam" id="PF00646">
    <property type="entry name" value="F-box"/>
    <property type="match status" value="1"/>
</dbReference>
<dbReference type="AlphaFoldDB" id="A0A3L6RGJ4"/>
<feature type="region of interest" description="Disordered" evidence="1">
    <location>
        <begin position="65"/>
        <end position="87"/>
    </location>
</feature>
<dbReference type="InterPro" id="IPR055302">
    <property type="entry name" value="F-box_dom-containing"/>
</dbReference>
<evidence type="ECO:0000259" key="2">
    <source>
        <dbReference type="Pfam" id="PF00646"/>
    </source>
</evidence>
<dbReference type="SUPFAM" id="SSF81383">
    <property type="entry name" value="F-box domain"/>
    <property type="match status" value="1"/>
</dbReference>
<keyword evidence="5" id="KW-1185">Reference proteome</keyword>
<evidence type="ECO:0000256" key="1">
    <source>
        <dbReference type="SAM" id="MobiDB-lite"/>
    </source>
</evidence>
<proteinExistence type="predicted"/>
<dbReference type="Proteomes" id="UP000275267">
    <property type="component" value="Unassembled WGS sequence"/>
</dbReference>
<accession>A0A3L6RGJ4</accession>
<dbReference type="Pfam" id="PF24758">
    <property type="entry name" value="LRR_At5g56370"/>
    <property type="match status" value="1"/>
</dbReference>
<dbReference type="PANTHER" id="PTHR32141:SF150">
    <property type="entry name" value="FBD DOMAIN-CONTAINING PROTEIN"/>
    <property type="match status" value="1"/>
</dbReference>
<organism evidence="4 5">
    <name type="scientific">Panicum miliaceum</name>
    <name type="common">Proso millet</name>
    <name type="synonym">Broomcorn millet</name>
    <dbReference type="NCBI Taxonomy" id="4540"/>
    <lineage>
        <taxon>Eukaryota</taxon>
        <taxon>Viridiplantae</taxon>
        <taxon>Streptophyta</taxon>
        <taxon>Embryophyta</taxon>
        <taxon>Tracheophyta</taxon>
        <taxon>Spermatophyta</taxon>
        <taxon>Magnoliopsida</taxon>
        <taxon>Liliopsida</taxon>
        <taxon>Poales</taxon>
        <taxon>Poaceae</taxon>
        <taxon>PACMAD clade</taxon>
        <taxon>Panicoideae</taxon>
        <taxon>Panicodae</taxon>
        <taxon>Paniceae</taxon>
        <taxon>Panicinae</taxon>
        <taxon>Panicum</taxon>
        <taxon>Panicum sect. Panicum</taxon>
    </lineage>
</organism>
<comment type="caution">
    <text evidence="4">The sequence shown here is derived from an EMBL/GenBank/DDBJ whole genome shotgun (WGS) entry which is preliminary data.</text>
</comment>
<dbReference type="InterPro" id="IPR001810">
    <property type="entry name" value="F-box_dom"/>
</dbReference>
<gene>
    <name evidence="4" type="ORF">C2845_PM13G03160</name>
</gene>
<dbReference type="InterPro" id="IPR055411">
    <property type="entry name" value="LRR_FXL15/At3g58940/PEG3-like"/>
</dbReference>
<dbReference type="EMBL" id="PQIB02000008">
    <property type="protein sequence ID" value="RLN03141.1"/>
    <property type="molecule type" value="Genomic_DNA"/>
</dbReference>
<evidence type="ECO:0000259" key="3">
    <source>
        <dbReference type="Pfam" id="PF24758"/>
    </source>
</evidence>